<feature type="compositionally biased region" description="Polar residues" evidence="1">
    <location>
        <begin position="28"/>
        <end position="40"/>
    </location>
</feature>
<feature type="region of interest" description="Disordered" evidence="1">
    <location>
        <begin position="18"/>
        <end position="43"/>
    </location>
</feature>
<feature type="region of interest" description="Disordered" evidence="1">
    <location>
        <begin position="132"/>
        <end position="161"/>
    </location>
</feature>
<feature type="compositionally biased region" description="Polar residues" evidence="1">
    <location>
        <begin position="149"/>
        <end position="161"/>
    </location>
</feature>
<accession>A0AAD4V2Y0</accession>
<organism evidence="2 3">
    <name type="scientific">Prunus dulcis</name>
    <name type="common">Almond</name>
    <name type="synonym">Amygdalus dulcis</name>
    <dbReference type="NCBI Taxonomy" id="3755"/>
    <lineage>
        <taxon>Eukaryota</taxon>
        <taxon>Viridiplantae</taxon>
        <taxon>Streptophyta</taxon>
        <taxon>Embryophyta</taxon>
        <taxon>Tracheophyta</taxon>
        <taxon>Spermatophyta</taxon>
        <taxon>Magnoliopsida</taxon>
        <taxon>eudicotyledons</taxon>
        <taxon>Gunneridae</taxon>
        <taxon>Pentapetalae</taxon>
        <taxon>rosids</taxon>
        <taxon>fabids</taxon>
        <taxon>Rosales</taxon>
        <taxon>Rosaceae</taxon>
        <taxon>Amygdaloideae</taxon>
        <taxon>Amygdaleae</taxon>
        <taxon>Prunus</taxon>
    </lineage>
</organism>
<reference evidence="2 3" key="1">
    <citation type="journal article" date="2022" name="G3 (Bethesda)">
        <title>Whole-genome sequence and methylome profiling of the almond [Prunus dulcis (Mill.) D.A. Webb] cultivar 'Nonpareil'.</title>
        <authorList>
            <person name="D'Amico-Willman K.M."/>
            <person name="Ouma W.Z."/>
            <person name="Meulia T."/>
            <person name="Sideli G.M."/>
            <person name="Gradziel T.M."/>
            <person name="Fresnedo-Ramirez J."/>
        </authorList>
    </citation>
    <scope>NUCLEOTIDE SEQUENCE [LARGE SCALE GENOMIC DNA]</scope>
    <source>
        <strain evidence="2">Clone GOH B32 T37-40</strain>
    </source>
</reference>
<keyword evidence="3" id="KW-1185">Reference proteome</keyword>
<comment type="caution">
    <text evidence="2">The sequence shown here is derived from an EMBL/GenBank/DDBJ whole genome shotgun (WGS) entry which is preliminary data.</text>
</comment>
<feature type="compositionally biased region" description="Polar residues" evidence="1">
    <location>
        <begin position="61"/>
        <end position="81"/>
    </location>
</feature>
<name>A0AAD4V2Y0_PRUDU</name>
<evidence type="ECO:0000313" key="3">
    <source>
        <dbReference type="Proteomes" id="UP001054821"/>
    </source>
</evidence>
<dbReference type="AlphaFoldDB" id="A0AAD4V2Y0"/>
<protein>
    <submittedName>
        <fullName evidence="2">Uncharacterized protein</fullName>
    </submittedName>
</protein>
<dbReference type="Proteomes" id="UP001054821">
    <property type="component" value="Chromosome 7"/>
</dbReference>
<dbReference type="EMBL" id="JAJFAZ020000007">
    <property type="protein sequence ID" value="KAI5316602.1"/>
    <property type="molecule type" value="Genomic_DNA"/>
</dbReference>
<sequence length="187" mass="20373">MGRGPRYKASVELRESKLRRKLRPAPQPFTSPTTIPQVSGRNIPPASDCYTLATLDCSKSWPPNSINPNPGRQAPSNRAPSFNKTRLLQVSSSISKSGHIMQAPAPPNAVRPIPQAPAPLGAKASRNFDQVFPSASSGRSRVQLDRHASSSQTQLKPLAQSQIQRSSSTKLLQFGRQVLIIWLPSSF</sequence>
<gene>
    <name evidence="2" type="ORF">L3X38_036309</name>
</gene>
<evidence type="ECO:0000313" key="2">
    <source>
        <dbReference type="EMBL" id="KAI5316602.1"/>
    </source>
</evidence>
<evidence type="ECO:0000256" key="1">
    <source>
        <dbReference type="SAM" id="MobiDB-lite"/>
    </source>
</evidence>
<proteinExistence type="predicted"/>
<feature type="region of interest" description="Disordered" evidence="1">
    <location>
        <begin position="60"/>
        <end position="81"/>
    </location>
</feature>